<dbReference type="PANTHER" id="PTHR43112:SF3">
    <property type="entry name" value="FERREDOXIN-2, CHLOROPLASTIC"/>
    <property type="match status" value="1"/>
</dbReference>
<keyword evidence="7" id="KW-0411">Iron-sulfur</keyword>
<feature type="domain" description="2Fe-2S ferredoxin-type" evidence="9">
    <location>
        <begin position="18"/>
        <end position="107"/>
    </location>
</feature>
<dbReference type="InterPro" id="IPR036010">
    <property type="entry name" value="2Fe-2S_ferredoxin-like_sf"/>
</dbReference>
<dbReference type="PANTHER" id="PTHR43112">
    <property type="entry name" value="FERREDOXIN"/>
    <property type="match status" value="1"/>
</dbReference>
<dbReference type="EMBL" id="FNYE01000006">
    <property type="protein sequence ID" value="SEJ05115.1"/>
    <property type="molecule type" value="Genomic_DNA"/>
</dbReference>
<dbReference type="Pfam" id="PF00111">
    <property type="entry name" value="Fer2"/>
    <property type="match status" value="1"/>
</dbReference>
<dbReference type="RefSeq" id="WP_090865050.1">
    <property type="nucleotide sequence ID" value="NZ_FNYE01000006.1"/>
</dbReference>
<dbReference type="InterPro" id="IPR012675">
    <property type="entry name" value="Beta-grasp_dom_sf"/>
</dbReference>
<dbReference type="OrthoDB" id="9806195at2"/>
<dbReference type="SUPFAM" id="SSF54292">
    <property type="entry name" value="2Fe-2S ferredoxin-like"/>
    <property type="match status" value="1"/>
</dbReference>
<dbReference type="Proteomes" id="UP000198866">
    <property type="component" value="Unassembled WGS sequence"/>
</dbReference>
<dbReference type="PROSITE" id="PS51085">
    <property type="entry name" value="2FE2S_FER_2"/>
    <property type="match status" value="1"/>
</dbReference>
<protein>
    <submittedName>
        <fullName evidence="10">Ferredoxin</fullName>
    </submittedName>
</protein>
<evidence type="ECO:0000256" key="2">
    <source>
        <dbReference type="ARBA" id="ARBA00022448"/>
    </source>
</evidence>
<sequence length="115" mass="12747">MANEELCRSGPQEHEQTFEVRVEPLGRRFDAPESLTVLEAAGFANLYLPRMCRNGTCRTCLCKMTSGRVRYTVEWPGVSIEEKAEGYILPCVAIAQSDLVIEAPDAVDLPTAVTR</sequence>
<accession>A0A1H6VYK7</accession>
<evidence type="ECO:0000256" key="7">
    <source>
        <dbReference type="ARBA" id="ARBA00023014"/>
    </source>
</evidence>
<dbReference type="Gene3D" id="3.10.20.30">
    <property type="match status" value="1"/>
</dbReference>
<comment type="similarity">
    <text evidence="1">Belongs to the 2Fe2S plant-type ferredoxin family.</text>
</comment>
<dbReference type="GO" id="GO:0046872">
    <property type="term" value="F:metal ion binding"/>
    <property type="evidence" value="ECO:0007669"/>
    <property type="project" value="UniProtKB-KW"/>
</dbReference>
<evidence type="ECO:0000256" key="8">
    <source>
        <dbReference type="ARBA" id="ARBA00034078"/>
    </source>
</evidence>
<evidence type="ECO:0000256" key="4">
    <source>
        <dbReference type="ARBA" id="ARBA00022723"/>
    </source>
</evidence>
<evidence type="ECO:0000256" key="5">
    <source>
        <dbReference type="ARBA" id="ARBA00022982"/>
    </source>
</evidence>
<dbReference type="AlphaFoldDB" id="A0A1H6VYK7"/>
<evidence type="ECO:0000256" key="6">
    <source>
        <dbReference type="ARBA" id="ARBA00023004"/>
    </source>
</evidence>
<comment type="cofactor">
    <cofactor evidence="8">
        <name>[2Fe-2S] cluster</name>
        <dbReference type="ChEBI" id="CHEBI:190135"/>
    </cofactor>
</comment>
<keyword evidence="4" id="KW-0479">Metal-binding</keyword>
<keyword evidence="6" id="KW-0408">Iron</keyword>
<keyword evidence="2" id="KW-0813">Transport</keyword>
<evidence type="ECO:0000313" key="10">
    <source>
        <dbReference type="EMBL" id="SEJ05115.1"/>
    </source>
</evidence>
<name>A0A1H6VYK7_9BURK</name>
<gene>
    <name evidence="10" type="ORF">SAMN05192539_100683</name>
</gene>
<proteinExistence type="inferred from homology"/>
<dbReference type="CDD" id="cd00207">
    <property type="entry name" value="fer2"/>
    <property type="match status" value="1"/>
</dbReference>
<reference evidence="11" key="1">
    <citation type="submission" date="2016-10" db="EMBL/GenBank/DDBJ databases">
        <authorList>
            <person name="Varghese N."/>
            <person name="Submissions S."/>
        </authorList>
    </citation>
    <scope>NUCLEOTIDE SEQUENCE [LARGE SCALE GENOMIC DNA]</scope>
    <source>
        <strain evidence="11">LMG 26031</strain>
    </source>
</reference>
<keyword evidence="3" id="KW-0001">2Fe-2S</keyword>
<dbReference type="GO" id="GO:0051537">
    <property type="term" value="F:2 iron, 2 sulfur cluster binding"/>
    <property type="evidence" value="ECO:0007669"/>
    <property type="project" value="UniProtKB-KW"/>
</dbReference>
<evidence type="ECO:0000256" key="1">
    <source>
        <dbReference type="ARBA" id="ARBA00007874"/>
    </source>
</evidence>
<dbReference type="STRING" id="667676.SAMN05192539_100683"/>
<keyword evidence="11" id="KW-1185">Reference proteome</keyword>
<organism evidence="10 11">
    <name type="scientific">Paraburkholderia diazotrophica</name>
    <dbReference type="NCBI Taxonomy" id="667676"/>
    <lineage>
        <taxon>Bacteria</taxon>
        <taxon>Pseudomonadati</taxon>
        <taxon>Pseudomonadota</taxon>
        <taxon>Betaproteobacteria</taxon>
        <taxon>Burkholderiales</taxon>
        <taxon>Burkholderiaceae</taxon>
        <taxon>Paraburkholderia</taxon>
    </lineage>
</organism>
<dbReference type="InterPro" id="IPR001041">
    <property type="entry name" value="2Fe-2S_ferredoxin-type"/>
</dbReference>
<evidence type="ECO:0000313" key="11">
    <source>
        <dbReference type="Proteomes" id="UP000198866"/>
    </source>
</evidence>
<keyword evidence="5" id="KW-0249">Electron transport</keyword>
<evidence type="ECO:0000259" key="9">
    <source>
        <dbReference type="PROSITE" id="PS51085"/>
    </source>
</evidence>
<evidence type="ECO:0000256" key="3">
    <source>
        <dbReference type="ARBA" id="ARBA00022714"/>
    </source>
</evidence>